<evidence type="ECO:0008006" key="4">
    <source>
        <dbReference type="Google" id="ProtNLM"/>
    </source>
</evidence>
<dbReference type="EMBL" id="BSTX01000001">
    <property type="protein sequence ID" value="GLZ77785.1"/>
    <property type="molecule type" value="Genomic_DNA"/>
</dbReference>
<keyword evidence="1" id="KW-0732">Signal</keyword>
<gene>
    <name evidence="2" type="ORF">Afil01_25920</name>
</gene>
<reference evidence="2" key="1">
    <citation type="submission" date="2023-03" db="EMBL/GenBank/DDBJ databases">
        <title>Actinorhabdospora filicis NBRC 111898.</title>
        <authorList>
            <person name="Ichikawa N."/>
            <person name="Sato H."/>
            <person name="Tonouchi N."/>
        </authorList>
    </citation>
    <scope>NUCLEOTIDE SEQUENCE</scope>
    <source>
        <strain evidence="2">NBRC 111898</strain>
    </source>
</reference>
<comment type="caution">
    <text evidence="2">The sequence shown here is derived from an EMBL/GenBank/DDBJ whole genome shotgun (WGS) entry which is preliminary data.</text>
</comment>
<evidence type="ECO:0000313" key="2">
    <source>
        <dbReference type="EMBL" id="GLZ77785.1"/>
    </source>
</evidence>
<proteinExistence type="predicted"/>
<feature type="signal peptide" evidence="1">
    <location>
        <begin position="1"/>
        <end position="25"/>
    </location>
</feature>
<sequence length="385" mass="40675">MRRRSLLAAAGAAGAAAFIPSTAWAGGGWIETTVPDPGHKYTVADILAFSARDAHAVGGGQGRAAAWHWDGRAWSAVPTAEDLHLTALAAGARGEVWGAGWRTVPGTRDSTAHVARWDGSAWLGIAVPAPESDANYLSGLDVTSRGVWAAGYFERADAEGRSRSTAFIARFDGRTWTSEEPPAPPEAKETEAEHIVVAPGGDVYASGWARVPSDEPGADSPVPLLWRHSGGRWRPVDLSGLASRFGYVTGLAVYRGHAHVAGHVWMRTPEGASYAKPYLAEVRGPNLRELPLPDRADMITDLAADDAGGIVLMVGTDPFDERTDVVYHLRDGRTTVTETPPSTPETRVGYAQVSLVPGTSTVWISGGARPEGGQSGTGIAAYRKL</sequence>
<dbReference type="AlphaFoldDB" id="A0A9W6SIN2"/>
<dbReference type="PROSITE" id="PS51318">
    <property type="entry name" value="TAT"/>
    <property type="match status" value="1"/>
</dbReference>
<organism evidence="2 3">
    <name type="scientific">Actinorhabdospora filicis</name>
    <dbReference type="NCBI Taxonomy" id="1785913"/>
    <lineage>
        <taxon>Bacteria</taxon>
        <taxon>Bacillati</taxon>
        <taxon>Actinomycetota</taxon>
        <taxon>Actinomycetes</taxon>
        <taxon>Micromonosporales</taxon>
        <taxon>Micromonosporaceae</taxon>
        <taxon>Actinorhabdospora</taxon>
    </lineage>
</organism>
<evidence type="ECO:0000313" key="3">
    <source>
        <dbReference type="Proteomes" id="UP001165079"/>
    </source>
</evidence>
<protein>
    <recommendedName>
        <fullName evidence="4">Secreted protein</fullName>
    </recommendedName>
</protein>
<evidence type="ECO:0000256" key="1">
    <source>
        <dbReference type="SAM" id="SignalP"/>
    </source>
</evidence>
<name>A0A9W6SIN2_9ACTN</name>
<dbReference type="Proteomes" id="UP001165079">
    <property type="component" value="Unassembled WGS sequence"/>
</dbReference>
<dbReference type="InterPro" id="IPR011043">
    <property type="entry name" value="Gal_Oxase/kelch_b-propeller"/>
</dbReference>
<feature type="chain" id="PRO_5040799173" description="Secreted protein" evidence="1">
    <location>
        <begin position="26"/>
        <end position="385"/>
    </location>
</feature>
<dbReference type="RefSeq" id="WP_285662872.1">
    <property type="nucleotide sequence ID" value="NZ_BSTX01000001.1"/>
</dbReference>
<keyword evidence="3" id="KW-1185">Reference proteome</keyword>
<dbReference type="InterPro" id="IPR006311">
    <property type="entry name" value="TAT_signal"/>
</dbReference>
<dbReference type="SUPFAM" id="SSF50965">
    <property type="entry name" value="Galactose oxidase, central domain"/>
    <property type="match status" value="1"/>
</dbReference>
<accession>A0A9W6SIN2</accession>